<dbReference type="Gene3D" id="1.10.3470.10">
    <property type="entry name" value="ABC transporter involved in vitamin B12 uptake, BtuC"/>
    <property type="match status" value="1"/>
</dbReference>
<feature type="transmembrane region" description="Helical" evidence="6">
    <location>
        <begin position="63"/>
        <end position="81"/>
    </location>
</feature>
<evidence type="ECO:0000256" key="6">
    <source>
        <dbReference type="SAM" id="Phobius"/>
    </source>
</evidence>
<sequence>MDLSIFDYQFMQNAILSAFLGGIACATIGVFVVLMHMPFIGVCMSHAAFAGALLGLWLGFNPLVGAFTFCLLSAAIIGPLADRGELSPETSLGVIFSLMLGLAFLFMGLMPGTKSGALELLWGSILTNTRSDIIFLAVVTVVVVGLVFIFYKEIQATIFHRDMALSVGLPATLILYGVLFLTGATITASLRSIGGLLIFSLILNPAAAAY</sequence>
<comment type="caution">
    <text evidence="7">The sequence shown here is derived from an EMBL/GenBank/DDBJ whole genome shotgun (WGS) entry which is preliminary data.</text>
</comment>
<gene>
    <name evidence="7" type="ORF">S12H4_16068</name>
</gene>
<name>X1S9K2_9ZZZZ</name>
<evidence type="ECO:0000256" key="5">
    <source>
        <dbReference type="ARBA" id="ARBA00023136"/>
    </source>
</evidence>
<evidence type="ECO:0000313" key="7">
    <source>
        <dbReference type="EMBL" id="GAI75791.1"/>
    </source>
</evidence>
<evidence type="ECO:0000256" key="1">
    <source>
        <dbReference type="ARBA" id="ARBA00004141"/>
    </source>
</evidence>
<protein>
    <recommendedName>
        <fullName evidence="8">ABC-3 protein</fullName>
    </recommendedName>
</protein>
<proteinExistence type="inferred from homology"/>
<feature type="transmembrane region" description="Helical" evidence="6">
    <location>
        <begin position="93"/>
        <end position="113"/>
    </location>
</feature>
<feature type="non-terminal residue" evidence="7">
    <location>
        <position position="210"/>
    </location>
</feature>
<dbReference type="EMBL" id="BARW01007753">
    <property type="protein sequence ID" value="GAI75791.1"/>
    <property type="molecule type" value="Genomic_DNA"/>
</dbReference>
<dbReference type="SUPFAM" id="SSF81345">
    <property type="entry name" value="ABC transporter involved in vitamin B12 uptake, BtuC"/>
    <property type="match status" value="1"/>
</dbReference>
<dbReference type="PANTHER" id="PTHR30477:SF19">
    <property type="entry name" value="METAL ABC TRANSPORTER PERMEASE"/>
    <property type="match status" value="1"/>
</dbReference>
<dbReference type="GO" id="GO:0055085">
    <property type="term" value="P:transmembrane transport"/>
    <property type="evidence" value="ECO:0007669"/>
    <property type="project" value="InterPro"/>
</dbReference>
<keyword evidence="4 6" id="KW-1133">Transmembrane helix</keyword>
<reference evidence="7" key="1">
    <citation type="journal article" date="2014" name="Front. Microbiol.">
        <title>High frequency of phylogenetically diverse reductive dehalogenase-homologous genes in deep subseafloor sedimentary metagenomes.</title>
        <authorList>
            <person name="Kawai M."/>
            <person name="Futagami T."/>
            <person name="Toyoda A."/>
            <person name="Takaki Y."/>
            <person name="Nishi S."/>
            <person name="Hori S."/>
            <person name="Arai W."/>
            <person name="Tsubouchi T."/>
            <person name="Morono Y."/>
            <person name="Uchiyama I."/>
            <person name="Ito T."/>
            <person name="Fujiyama A."/>
            <person name="Inagaki F."/>
            <person name="Takami H."/>
        </authorList>
    </citation>
    <scope>NUCLEOTIDE SEQUENCE</scope>
    <source>
        <strain evidence="7">Expedition CK06-06</strain>
    </source>
</reference>
<feature type="transmembrane region" description="Helical" evidence="6">
    <location>
        <begin position="163"/>
        <end position="186"/>
    </location>
</feature>
<evidence type="ECO:0000256" key="4">
    <source>
        <dbReference type="ARBA" id="ARBA00022989"/>
    </source>
</evidence>
<comment type="similarity">
    <text evidence="2">Belongs to the ABC-3 integral membrane protein family.</text>
</comment>
<accession>X1S9K2</accession>
<organism evidence="7">
    <name type="scientific">marine sediment metagenome</name>
    <dbReference type="NCBI Taxonomy" id="412755"/>
    <lineage>
        <taxon>unclassified sequences</taxon>
        <taxon>metagenomes</taxon>
        <taxon>ecological metagenomes</taxon>
    </lineage>
</organism>
<evidence type="ECO:0000256" key="3">
    <source>
        <dbReference type="ARBA" id="ARBA00022692"/>
    </source>
</evidence>
<keyword evidence="5 6" id="KW-0472">Membrane</keyword>
<keyword evidence="3 6" id="KW-0812">Transmembrane</keyword>
<evidence type="ECO:0000256" key="2">
    <source>
        <dbReference type="ARBA" id="ARBA00008034"/>
    </source>
</evidence>
<feature type="transmembrane region" description="Helical" evidence="6">
    <location>
        <begin position="133"/>
        <end position="151"/>
    </location>
</feature>
<dbReference type="AlphaFoldDB" id="X1S9K2"/>
<dbReference type="GO" id="GO:0043190">
    <property type="term" value="C:ATP-binding cassette (ABC) transporter complex"/>
    <property type="evidence" value="ECO:0007669"/>
    <property type="project" value="InterPro"/>
</dbReference>
<feature type="transmembrane region" description="Helical" evidence="6">
    <location>
        <begin position="14"/>
        <end position="34"/>
    </location>
</feature>
<comment type="subcellular location">
    <subcellularLocation>
        <location evidence="1">Membrane</location>
        <topology evidence="1">Multi-pass membrane protein</topology>
    </subcellularLocation>
</comment>
<dbReference type="GO" id="GO:0010043">
    <property type="term" value="P:response to zinc ion"/>
    <property type="evidence" value="ECO:0007669"/>
    <property type="project" value="TreeGrafter"/>
</dbReference>
<dbReference type="Pfam" id="PF00950">
    <property type="entry name" value="ABC-3"/>
    <property type="match status" value="1"/>
</dbReference>
<dbReference type="InterPro" id="IPR037294">
    <property type="entry name" value="ABC_BtuC-like"/>
</dbReference>
<dbReference type="PANTHER" id="PTHR30477">
    <property type="entry name" value="ABC-TRANSPORTER METAL-BINDING PROTEIN"/>
    <property type="match status" value="1"/>
</dbReference>
<evidence type="ECO:0008006" key="8">
    <source>
        <dbReference type="Google" id="ProtNLM"/>
    </source>
</evidence>
<dbReference type="InterPro" id="IPR001626">
    <property type="entry name" value="ABC_TroCD"/>
</dbReference>